<evidence type="ECO:0000313" key="3">
    <source>
        <dbReference type="Proteomes" id="UP001498771"/>
    </source>
</evidence>
<dbReference type="PANTHER" id="PTHR28052">
    <property type="entry name" value="UPF0545 PROTEIN C22ORF39"/>
    <property type="match status" value="1"/>
</dbReference>
<proteinExistence type="predicted"/>
<feature type="region of interest" description="Disordered" evidence="1">
    <location>
        <begin position="65"/>
        <end position="99"/>
    </location>
</feature>
<dbReference type="PANTHER" id="PTHR28052:SF1">
    <property type="entry name" value="UPF0545 PROTEIN C22ORF39"/>
    <property type="match status" value="1"/>
</dbReference>
<gene>
    <name evidence="2" type="ORF">BZA70DRAFT_258593</name>
</gene>
<protein>
    <recommendedName>
        <fullName evidence="4">Early meiotic induction protein 1</fullName>
    </recommendedName>
</protein>
<keyword evidence="3" id="KW-1185">Reference proteome</keyword>
<name>A0ABR1F3D7_9ASCO</name>
<reference evidence="2 3" key="1">
    <citation type="submission" date="2024-03" db="EMBL/GenBank/DDBJ databases">
        <title>Genome-scale model development and genomic sequencing of the oleaginous clade Lipomyces.</title>
        <authorList>
            <consortium name="Lawrence Berkeley National Laboratory"/>
            <person name="Czajka J.J."/>
            <person name="Han Y."/>
            <person name="Kim J."/>
            <person name="Mondo S.J."/>
            <person name="Hofstad B.A."/>
            <person name="Robles A."/>
            <person name="Haridas S."/>
            <person name="Riley R."/>
            <person name="LaButti K."/>
            <person name="Pangilinan J."/>
            <person name="Andreopoulos W."/>
            <person name="Lipzen A."/>
            <person name="Yan J."/>
            <person name="Wang M."/>
            <person name="Ng V."/>
            <person name="Grigoriev I.V."/>
            <person name="Spatafora J.W."/>
            <person name="Magnuson J.K."/>
            <person name="Baker S.E."/>
            <person name="Pomraning K.R."/>
        </authorList>
    </citation>
    <scope>NUCLEOTIDE SEQUENCE [LARGE SCALE GENOMIC DNA]</scope>
    <source>
        <strain evidence="2 3">Phaff 52-87</strain>
    </source>
</reference>
<comment type="caution">
    <text evidence="2">The sequence shown here is derived from an EMBL/GenBank/DDBJ whole genome shotgun (WGS) entry which is preliminary data.</text>
</comment>
<evidence type="ECO:0000313" key="2">
    <source>
        <dbReference type="EMBL" id="KAK7204354.1"/>
    </source>
</evidence>
<dbReference type="GeneID" id="90036356"/>
<evidence type="ECO:0008006" key="4">
    <source>
        <dbReference type="Google" id="ProtNLM"/>
    </source>
</evidence>
<dbReference type="RefSeq" id="XP_064767387.1">
    <property type="nucleotide sequence ID" value="XM_064910844.1"/>
</dbReference>
<dbReference type="Proteomes" id="UP001498771">
    <property type="component" value="Unassembled WGS sequence"/>
</dbReference>
<evidence type="ECO:0000256" key="1">
    <source>
        <dbReference type="SAM" id="MobiDB-lite"/>
    </source>
</evidence>
<dbReference type="InterPro" id="IPR021475">
    <property type="entry name" value="Pants/Emi1-like"/>
</dbReference>
<dbReference type="Pfam" id="PF11326">
    <property type="entry name" value="PANTS-like"/>
    <property type="match status" value="1"/>
</dbReference>
<dbReference type="EMBL" id="JBBJBU010000008">
    <property type="protein sequence ID" value="KAK7204354.1"/>
    <property type="molecule type" value="Genomic_DNA"/>
</dbReference>
<organism evidence="2 3">
    <name type="scientific">Myxozyma melibiosi</name>
    <dbReference type="NCBI Taxonomy" id="54550"/>
    <lineage>
        <taxon>Eukaryota</taxon>
        <taxon>Fungi</taxon>
        <taxon>Dikarya</taxon>
        <taxon>Ascomycota</taxon>
        <taxon>Saccharomycotina</taxon>
        <taxon>Lipomycetes</taxon>
        <taxon>Lipomycetales</taxon>
        <taxon>Lipomycetaceae</taxon>
        <taxon>Myxozyma</taxon>
    </lineage>
</organism>
<accession>A0ABR1F3D7</accession>
<sequence>MALDSEGDTDLDQTIAKWIEEVDSGKAVSASNDEPAARMNNERLERVASQTFDFMKYLKPWNRSGQASTTDITNEQTSIASTGSKSTPELAPEDDISPADIYPTEMSCQQQFDELVKCHSVAGQTRHVYRYGTIRDCNDRWDMFKFCMGLKLKPEEEQAPLIRDYYKARTERILAHGSSEDVWQVRTSRHPPLFVNKDSNGN</sequence>
<feature type="compositionally biased region" description="Polar residues" evidence="1">
    <location>
        <begin position="65"/>
        <end position="87"/>
    </location>
</feature>